<dbReference type="PANTHER" id="PTHR36124:SF1">
    <property type="entry name" value="ER-BOUND OXYGENASE MPAB_MPAB'_RUBBER OXYGENASE CATALYTIC DOMAIN-CONTAINING PROTEIN"/>
    <property type="match status" value="1"/>
</dbReference>
<feature type="domain" description="ER-bound oxygenase mpaB/mpaB'/Rubber oxygenase catalytic" evidence="1">
    <location>
        <begin position="192"/>
        <end position="334"/>
    </location>
</feature>
<protein>
    <recommendedName>
        <fullName evidence="1">ER-bound oxygenase mpaB/mpaB'/Rubber oxygenase catalytic domain-containing protein</fullName>
    </recommendedName>
</protein>
<sequence>MSHFPVGSYISKFLSSLNQPRIPWLPSYEPKIYYALVALASYLLLVRSLRFRRVSALKKKYGVYPTGISQHQTSPDASYQGLGGRPDLKLTPEEAQKIVQDLSQLEMPGLTRIATTLALFKTYAISSISEILLKTGQLSSSKYVGRRVADTTVLLSVPVTCPWVDCARMNLSDKDVDSRGALAIARINWLHKRWPQIKNDDFIYTLSLFILEPIRWANKYGWRDMLPVEREAYFVLWKEIGLRLNVEDIPETLEKLSEWSKNYEETNMFPWDSNFEVGMHTLNLLQDVFPKALGISYLVQQMIIGLLEDRVREAFKLPPPPRYIRYFTGSLMTIIAFRDRYLSFPRFKRVLFFTTELTEKELKNPLPRMHLIPITPQKEPWYEFARTGFFSLVGQTIKIKLGLLDEMRVPGPKYKSEGFRLEECGPVSLEKYGHDDVMKMAAAIQGCPVSGAWARQT</sequence>
<reference evidence="2 3" key="1">
    <citation type="journal article" date="2017" name="Mol. Ecol.">
        <title>Comparative and population genomic landscape of Phellinus noxius: A hypervariable fungus causing root rot in trees.</title>
        <authorList>
            <person name="Chung C.L."/>
            <person name="Lee T.J."/>
            <person name="Akiba M."/>
            <person name="Lee H.H."/>
            <person name="Kuo T.H."/>
            <person name="Liu D."/>
            <person name="Ke H.M."/>
            <person name="Yokoi T."/>
            <person name="Roa M.B."/>
            <person name="Lu M.J."/>
            <person name="Chang Y.Y."/>
            <person name="Ann P.J."/>
            <person name="Tsai J.N."/>
            <person name="Chen C.Y."/>
            <person name="Tzean S.S."/>
            <person name="Ota Y."/>
            <person name="Hattori T."/>
            <person name="Sahashi N."/>
            <person name="Liou R.F."/>
            <person name="Kikuchi T."/>
            <person name="Tsai I.J."/>
        </authorList>
    </citation>
    <scope>NUCLEOTIDE SEQUENCE [LARGE SCALE GENOMIC DNA]</scope>
    <source>
        <strain evidence="2 3">FFPRI411160</strain>
    </source>
</reference>
<dbReference type="EMBL" id="NBII01000009">
    <property type="protein sequence ID" value="PAV15677.1"/>
    <property type="molecule type" value="Genomic_DNA"/>
</dbReference>
<keyword evidence="3" id="KW-1185">Reference proteome</keyword>
<dbReference type="AlphaFoldDB" id="A0A286U7U8"/>
<dbReference type="PANTHER" id="PTHR36124">
    <property type="match status" value="1"/>
</dbReference>
<dbReference type="InParanoid" id="A0A286U7U8"/>
<dbReference type="Proteomes" id="UP000217199">
    <property type="component" value="Unassembled WGS sequence"/>
</dbReference>
<comment type="caution">
    <text evidence="2">The sequence shown here is derived from an EMBL/GenBank/DDBJ whole genome shotgun (WGS) entry which is preliminary data.</text>
</comment>
<organism evidence="2 3">
    <name type="scientific">Pyrrhoderma noxium</name>
    <dbReference type="NCBI Taxonomy" id="2282107"/>
    <lineage>
        <taxon>Eukaryota</taxon>
        <taxon>Fungi</taxon>
        <taxon>Dikarya</taxon>
        <taxon>Basidiomycota</taxon>
        <taxon>Agaricomycotina</taxon>
        <taxon>Agaricomycetes</taxon>
        <taxon>Hymenochaetales</taxon>
        <taxon>Hymenochaetaceae</taxon>
        <taxon>Pyrrhoderma</taxon>
    </lineage>
</organism>
<evidence type="ECO:0000313" key="2">
    <source>
        <dbReference type="EMBL" id="PAV15677.1"/>
    </source>
</evidence>
<name>A0A286U7U8_9AGAM</name>
<dbReference type="STRING" id="2282107.A0A286U7U8"/>
<dbReference type="GO" id="GO:0016491">
    <property type="term" value="F:oxidoreductase activity"/>
    <property type="evidence" value="ECO:0007669"/>
    <property type="project" value="InterPro"/>
</dbReference>
<gene>
    <name evidence="2" type="ORF">PNOK_0853500</name>
</gene>
<dbReference type="InterPro" id="IPR018713">
    <property type="entry name" value="MPAB/Lcp_cat_dom"/>
</dbReference>
<accession>A0A286U7U8</accession>
<evidence type="ECO:0000259" key="1">
    <source>
        <dbReference type="Pfam" id="PF09995"/>
    </source>
</evidence>
<evidence type="ECO:0000313" key="3">
    <source>
        <dbReference type="Proteomes" id="UP000217199"/>
    </source>
</evidence>
<dbReference type="OrthoDB" id="545169at2759"/>
<dbReference type="InterPro" id="IPR046366">
    <property type="entry name" value="MPAB"/>
</dbReference>
<proteinExistence type="predicted"/>
<dbReference type="Pfam" id="PF09995">
    <property type="entry name" value="MPAB_Lcp_cat"/>
    <property type="match status" value="1"/>
</dbReference>